<reference evidence="2" key="1">
    <citation type="submission" date="2009-07" db="EMBL/GenBank/DDBJ databases">
        <authorList>
            <person name="Weinstock G."/>
            <person name="Sodergren E."/>
            <person name="Clifton S."/>
            <person name="Fulton L."/>
            <person name="Fulton B."/>
            <person name="Courtney L."/>
            <person name="Fronick C."/>
            <person name="Harrison M."/>
            <person name="Strong C."/>
            <person name="Farmer C."/>
            <person name="Delahaunty K."/>
            <person name="Markovic C."/>
            <person name="Hall O."/>
            <person name="Minx P."/>
            <person name="Tomlinson C."/>
            <person name="Mitreva M."/>
            <person name="Nelson J."/>
            <person name="Hou S."/>
            <person name="Wollam A."/>
            <person name="Pepin K.H."/>
            <person name="Johnson M."/>
            <person name="Bhonagiri V."/>
            <person name="Nash W.E."/>
            <person name="Warren W."/>
            <person name="Chinwalla A."/>
            <person name="Mardis E.R."/>
            <person name="Wilson R.K."/>
        </authorList>
    </citation>
    <scope>NUCLEOTIDE SEQUENCE [LARGE SCALE GENOMIC DNA]</scope>
    <source>
        <strain evidence="2">DSM 14469</strain>
    </source>
</reference>
<feature type="transmembrane region" description="Helical" evidence="1">
    <location>
        <begin position="20"/>
        <end position="38"/>
    </location>
</feature>
<proteinExistence type="predicted"/>
<keyword evidence="1" id="KW-0812">Transmembrane</keyword>
<accession>C6LF37</accession>
<dbReference type="AlphaFoldDB" id="C6LF37"/>
<comment type="caution">
    <text evidence="2">The sequence shown here is derived from an EMBL/GenBank/DDBJ whole genome shotgun (WGS) entry which is preliminary data.</text>
</comment>
<keyword evidence="1" id="KW-1133">Transmembrane helix</keyword>
<keyword evidence="1" id="KW-0472">Membrane</keyword>
<gene>
    <name evidence="2" type="ORF">BRYFOR_07239</name>
</gene>
<sequence>MLSQSSFVSIAFSSYKIKCFFHFFAHFFIGHFFIASVAV</sequence>
<keyword evidence="3" id="KW-1185">Reference proteome</keyword>
<name>C6LF37_9FIRM</name>
<evidence type="ECO:0000313" key="3">
    <source>
        <dbReference type="Proteomes" id="UP000005561"/>
    </source>
</evidence>
<dbReference type="Proteomes" id="UP000005561">
    <property type="component" value="Unassembled WGS sequence"/>
</dbReference>
<evidence type="ECO:0000313" key="2">
    <source>
        <dbReference type="EMBL" id="EET60776.1"/>
    </source>
</evidence>
<organism evidence="2 3">
    <name type="scientific">Marvinbryantia formatexigens DSM 14469</name>
    <dbReference type="NCBI Taxonomy" id="478749"/>
    <lineage>
        <taxon>Bacteria</taxon>
        <taxon>Bacillati</taxon>
        <taxon>Bacillota</taxon>
        <taxon>Clostridia</taxon>
        <taxon>Lachnospirales</taxon>
        <taxon>Lachnospiraceae</taxon>
        <taxon>Marvinbryantia</taxon>
    </lineage>
</organism>
<dbReference type="EMBL" id="ACCL02000009">
    <property type="protein sequence ID" value="EET60776.1"/>
    <property type="molecule type" value="Genomic_DNA"/>
</dbReference>
<protein>
    <submittedName>
        <fullName evidence="2">Uncharacterized protein</fullName>
    </submittedName>
</protein>
<evidence type="ECO:0000256" key="1">
    <source>
        <dbReference type="SAM" id="Phobius"/>
    </source>
</evidence>